<gene>
    <name evidence="1" type="ORF">CDIOL_25270</name>
</gene>
<keyword evidence="2" id="KW-1185">Reference proteome</keyword>
<organism evidence="1 2">
    <name type="scientific">Clostridium diolis</name>
    <dbReference type="NCBI Taxonomy" id="223919"/>
    <lineage>
        <taxon>Bacteria</taxon>
        <taxon>Bacillati</taxon>
        <taxon>Bacillota</taxon>
        <taxon>Clostridia</taxon>
        <taxon>Eubacteriales</taxon>
        <taxon>Clostridiaceae</taxon>
        <taxon>Clostridium</taxon>
    </lineage>
</organism>
<proteinExistence type="predicted"/>
<name>A0AAV3W0V0_9CLOT</name>
<dbReference type="AlphaFoldDB" id="A0AAV3W0V0"/>
<evidence type="ECO:0000313" key="1">
    <source>
        <dbReference type="EMBL" id="GEA31604.1"/>
    </source>
</evidence>
<evidence type="ECO:0000313" key="2">
    <source>
        <dbReference type="Proteomes" id="UP000325212"/>
    </source>
</evidence>
<accession>A0AAV3W0V0</accession>
<dbReference type="EMBL" id="BJLA01000008">
    <property type="protein sequence ID" value="GEA31604.1"/>
    <property type="molecule type" value="Genomic_DNA"/>
</dbReference>
<protein>
    <recommendedName>
        <fullName evidence="3">Xylan 1,4-beta-xylosidase</fullName>
    </recommendedName>
</protein>
<comment type="caution">
    <text evidence="1">The sequence shown here is derived from an EMBL/GenBank/DDBJ whole genome shotgun (WGS) entry which is preliminary data.</text>
</comment>
<reference evidence="1 2" key="1">
    <citation type="submission" date="2019-06" db="EMBL/GenBank/DDBJ databases">
        <title>Draft genome sequence of Clostridium diolis DSM 15410.</title>
        <authorList>
            <person name="Kobayashi H."/>
            <person name="Tanizawa Y."/>
            <person name="Tohno M."/>
        </authorList>
    </citation>
    <scope>NUCLEOTIDE SEQUENCE [LARGE SCALE GENOMIC DNA]</scope>
    <source>
        <strain evidence="1 2">DSM 15410</strain>
    </source>
</reference>
<sequence length="65" mass="7321">MLSNTNKFYKASIVYKIRGNKIVECINVNGKKYRLIIGAGDDGAYRASFNALTEKTFGFNRRING</sequence>
<dbReference type="Proteomes" id="UP000325212">
    <property type="component" value="Unassembled WGS sequence"/>
</dbReference>
<evidence type="ECO:0008006" key="3">
    <source>
        <dbReference type="Google" id="ProtNLM"/>
    </source>
</evidence>